<dbReference type="Pfam" id="PF00583">
    <property type="entry name" value="Acetyltransf_1"/>
    <property type="match status" value="1"/>
</dbReference>
<dbReference type="Gene3D" id="3.40.630.30">
    <property type="match status" value="1"/>
</dbReference>
<dbReference type="GO" id="GO:0016747">
    <property type="term" value="F:acyltransferase activity, transferring groups other than amino-acyl groups"/>
    <property type="evidence" value="ECO:0007669"/>
    <property type="project" value="InterPro"/>
</dbReference>
<reference evidence="2 3" key="1">
    <citation type="journal article" date="2015" name="Genome Biol. Evol.">
        <title>Comparative Genomics of a Bacterivorous Green Alga Reveals Evolutionary Causalities and Consequences of Phago-Mixotrophic Mode of Nutrition.</title>
        <authorList>
            <person name="Burns J.A."/>
            <person name="Paasch A."/>
            <person name="Narechania A."/>
            <person name="Kim E."/>
        </authorList>
    </citation>
    <scope>NUCLEOTIDE SEQUENCE [LARGE SCALE GENOMIC DNA]</scope>
    <source>
        <strain evidence="2 3">PLY_AMNH</strain>
    </source>
</reference>
<dbReference type="SUPFAM" id="SSF55729">
    <property type="entry name" value="Acyl-CoA N-acyltransferases (Nat)"/>
    <property type="match status" value="1"/>
</dbReference>
<evidence type="ECO:0000313" key="3">
    <source>
        <dbReference type="Proteomes" id="UP001190700"/>
    </source>
</evidence>
<evidence type="ECO:0000259" key="1">
    <source>
        <dbReference type="PROSITE" id="PS51186"/>
    </source>
</evidence>
<sequence>MRVGLHELNRVEELLTVVNFDTFELDWKLIYELDDQDIIGIYTNDGTSLVGVVSAVAYSHSPTECSLRDGVINPFGWIGNLVVHPDFRRRGLANLLATSALEHLEIKRRCERVLLDASPMGKHVYDQIGFHDAGFVHVMQLAPSERANFGDPSAEQMATSSMVRIMDDAAMQQVCRLDAEIFGASRHVVLRKWRQLWPHGAVWVPGPDGKPLVYGFTHRRRECNYIGPISVAPCTSAHTAEAVCEVLSHIIRECTTAGAGAIQPIVCQVLEPSPDHPSLKMTSHKINWRKRLETLGFECTESNVRQVYSNHSHLAPGVPSCMVAIASLDLG</sequence>
<proteinExistence type="predicted"/>
<comment type="caution">
    <text evidence="2">The sequence shown here is derived from an EMBL/GenBank/DDBJ whole genome shotgun (WGS) entry which is preliminary data.</text>
</comment>
<organism evidence="2 3">
    <name type="scientific">Cymbomonas tetramitiformis</name>
    <dbReference type="NCBI Taxonomy" id="36881"/>
    <lineage>
        <taxon>Eukaryota</taxon>
        <taxon>Viridiplantae</taxon>
        <taxon>Chlorophyta</taxon>
        <taxon>Pyramimonadophyceae</taxon>
        <taxon>Pyramimonadales</taxon>
        <taxon>Pyramimonadaceae</taxon>
        <taxon>Cymbomonas</taxon>
    </lineage>
</organism>
<gene>
    <name evidence="2" type="ORF">CYMTET_4331</name>
</gene>
<dbReference type="PROSITE" id="PS51186">
    <property type="entry name" value="GNAT"/>
    <property type="match status" value="1"/>
</dbReference>
<accession>A0AAE0LJZ7</accession>
<feature type="domain" description="N-acetyltransferase" evidence="1">
    <location>
        <begin position="3"/>
        <end position="150"/>
    </location>
</feature>
<name>A0AAE0LJZ7_9CHLO</name>
<dbReference type="InterPro" id="IPR016181">
    <property type="entry name" value="Acyl_CoA_acyltransferase"/>
</dbReference>
<dbReference type="InterPro" id="IPR000182">
    <property type="entry name" value="GNAT_dom"/>
</dbReference>
<dbReference type="EMBL" id="LGRX02000558">
    <property type="protein sequence ID" value="KAK3288196.1"/>
    <property type="molecule type" value="Genomic_DNA"/>
</dbReference>
<dbReference type="CDD" id="cd04301">
    <property type="entry name" value="NAT_SF"/>
    <property type="match status" value="1"/>
</dbReference>
<dbReference type="Proteomes" id="UP001190700">
    <property type="component" value="Unassembled WGS sequence"/>
</dbReference>
<dbReference type="Gene3D" id="3.40.630.90">
    <property type="match status" value="1"/>
</dbReference>
<keyword evidence="3" id="KW-1185">Reference proteome</keyword>
<evidence type="ECO:0000313" key="2">
    <source>
        <dbReference type="EMBL" id="KAK3288196.1"/>
    </source>
</evidence>
<protein>
    <recommendedName>
        <fullName evidence="1">N-acetyltransferase domain-containing protein</fullName>
    </recommendedName>
</protein>
<dbReference type="AlphaFoldDB" id="A0AAE0LJZ7"/>